<accession>A0ABV6EEB5</accession>
<sequence length="318" mass="35425">MDRLDELAIFVAVIQHGSLAGAARKLHRSAPAVTRAIASLEERFGSRLLERTTRRLAPTEAGQRLAERARILLHEYQEAVNDTAESQLNGLLRVTSPVQFGRKHVAPVVMTFLERYPQLQIEMRLDDRNLELIDEGIDIAVRIGRLQDSSMVARKLGEVTLVTVASPAYLAQRGEPLQPAQLAEHDTIFGTSHPSLPEWRFGPYENSGRVRLTPRLLLNEVETQLLAVRAGKGVARLLSYQVADDLAAGTLVRLLAEYEPLPMPVQLVANNVHRMPLKVRAFWDYAYQQLSQLTHIRLCPLIARGAVADPKARYQGGG</sequence>
<dbReference type="PANTHER" id="PTHR30537">
    <property type="entry name" value="HTH-TYPE TRANSCRIPTIONAL REGULATOR"/>
    <property type="match status" value="1"/>
</dbReference>
<evidence type="ECO:0000256" key="2">
    <source>
        <dbReference type="ARBA" id="ARBA00023015"/>
    </source>
</evidence>
<organism evidence="6 7">
    <name type="scientific">Serratia aquatilis</name>
    <dbReference type="NCBI Taxonomy" id="1737515"/>
    <lineage>
        <taxon>Bacteria</taxon>
        <taxon>Pseudomonadati</taxon>
        <taxon>Pseudomonadota</taxon>
        <taxon>Gammaproteobacteria</taxon>
        <taxon>Enterobacterales</taxon>
        <taxon>Yersiniaceae</taxon>
        <taxon>Serratia</taxon>
    </lineage>
</organism>
<evidence type="ECO:0000256" key="1">
    <source>
        <dbReference type="ARBA" id="ARBA00009437"/>
    </source>
</evidence>
<proteinExistence type="inferred from homology"/>
<dbReference type="Gene3D" id="3.40.190.290">
    <property type="match status" value="1"/>
</dbReference>
<evidence type="ECO:0000313" key="6">
    <source>
        <dbReference type="EMBL" id="MFC0227342.1"/>
    </source>
</evidence>
<reference evidence="6 7" key="1">
    <citation type="submission" date="2024-09" db="EMBL/GenBank/DDBJ databases">
        <authorList>
            <person name="Sun Q."/>
            <person name="Mori K."/>
        </authorList>
    </citation>
    <scope>NUCLEOTIDE SEQUENCE [LARGE SCALE GENOMIC DNA]</scope>
    <source>
        <strain evidence="6 7">CCM 8626</strain>
    </source>
</reference>
<dbReference type="SUPFAM" id="SSF46785">
    <property type="entry name" value="Winged helix' DNA-binding domain"/>
    <property type="match status" value="1"/>
</dbReference>
<dbReference type="InterPro" id="IPR036388">
    <property type="entry name" value="WH-like_DNA-bd_sf"/>
</dbReference>
<dbReference type="InterPro" id="IPR058163">
    <property type="entry name" value="LysR-type_TF_proteobact-type"/>
</dbReference>
<dbReference type="InterPro" id="IPR036390">
    <property type="entry name" value="WH_DNA-bd_sf"/>
</dbReference>
<dbReference type="InterPro" id="IPR000847">
    <property type="entry name" value="LysR_HTH_N"/>
</dbReference>
<dbReference type="Gene3D" id="1.10.10.10">
    <property type="entry name" value="Winged helix-like DNA-binding domain superfamily/Winged helix DNA-binding domain"/>
    <property type="match status" value="1"/>
</dbReference>
<name>A0ABV6EEB5_9GAMM</name>
<comment type="caution">
    <text evidence="6">The sequence shown here is derived from an EMBL/GenBank/DDBJ whole genome shotgun (WGS) entry which is preliminary data.</text>
</comment>
<dbReference type="Pfam" id="PF00126">
    <property type="entry name" value="HTH_1"/>
    <property type="match status" value="1"/>
</dbReference>
<keyword evidence="3" id="KW-0238">DNA-binding</keyword>
<evidence type="ECO:0000313" key="7">
    <source>
        <dbReference type="Proteomes" id="UP001589792"/>
    </source>
</evidence>
<gene>
    <name evidence="6" type="ORF">ACFFJ3_12630</name>
</gene>
<evidence type="ECO:0000256" key="4">
    <source>
        <dbReference type="ARBA" id="ARBA00023163"/>
    </source>
</evidence>
<evidence type="ECO:0000256" key="3">
    <source>
        <dbReference type="ARBA" id="ARBA00023125"/>
    </source>
</evidence>
<dbReference type="PANTHER" id="PTHR30537:SF5">
    <property type="entry name" value="HTH-TYPE TRANSCRIPTIONAL ACTIVATOR TTDR-RELATED"/>
    <property type="match status" value="1"/>
</dbReference>
<protein>
    <submittedName>
        <fullName evidence="6">LysR family transcriptional regulator</fullName>
    </submittedName>
</protein>
<feature type="domain" description="HTH lysR-type" evidence="5">
    <location>
        <begin position="1"/>
        <end position="59"/>
    </location>
</feature>
<comment type="similarity">
    <text evidence="1">Belongs to the LysR transcriptional regulatory family.</text>
</comment>
<dbReference type="SUPFAM" id="SSF53850">
    <property type="entry name" value="Periplasmic binding protein-like II"/>
    <property type="match status" value="1"/>
</dbReference>
<evidence type="ECO:0000259" key="5">
    <source>
        <dbReference type="PROSITE" id="PS50931"/>
    </source>
</evidence>
<dbReference type="CDD" id="cd08471">
    <property type="entry name" value="PBP2_CrgA_like_2"/>
    <property type="match status" value="1"/>
</dbReference>
<dbReference type="RefSeq" id="WP_380675804.1">
    <property type="nucleotide sequence ID" value="NZ_CP173186.1"/>
</dbReference>
<keyword evidence="2" id="KW-0805">Transcription regulation</keyword>
<dbReference type="Proteomes" id="UP001589792">
    <property type="component" value="Unassembled WGS sequence"/>
</dbReference>
<dbReference type="PROSITE" id="PS50931">
    <property type="entry name" value="HTH_LYSR"/>
    <property type="match status" value="1"/>
</dbReference>
<dbReference type="InterPro" id="IPR005119">
    <property type="entry name" value="LysR_subst-bd"/>
</dbReference>
<dbReference type="Pfam" id="PF03466">
    <property type="entry name" value="LysR_substrate"/>
    <property type="match status" value="1"/>
</dbReference>
<keyword evidence="7" id="KW-1185">Reference proteome</keyword>
<dbReference type="EMBL" id="JBHLXG010000010">
    <property type="protein sequence ID" value="MFC0227342.1"/>
    <property type="molecule type" value="Genomic_DNA"/>
</dbReference>
<keyword evidence="4" id="KW-0804">Transcription</keyword>